<keyword evidence="1" id="KW-0805">Transcription regulation</keyword>
<evidence type="ECO:0000256" key="3">
    <source>
        <dbReference type="ARBA" id="ARBA00023163"/>
    </source>
</evidence>
<dbReference type="InterPro" id="IPR000835">
    <property type="entry name" value="HTH_MarR-typ"/>
</dbReference>
<gene>
    <name evidence="5" type="ORF">JJB74_28005</name>
</gene>
<dbReference type="InterPro" id="IPR036388">
    <property type="entry name" value="WH-like_DNA-bd_sf"/>
</dbReference>
<dbReference type="RefSeq" id="WP_200597750.1">
    <property type="nucleotide sequence ID" value="NZ_JAEPBG010000022.1"/>
</dbReference>
<dbReference type="PANTHER" id="PTHR35790:SF4">
    <property type="entry name" value="HTH-TYPE TRANSCRIPTIONAL REGULATOR PCHR"/>
    <property type="match status" value="1"/>
</dbReference>
<reference evidence="5" key="1">
    <citation type="submission" date="2021-01" db="EMBL/GenBank/DDBJ databases">
        <title>Genome sequence of strain Noviherbaspirillum sp. DKR-6.</title>
        <authorList>
            <person name="Chaudhary D.K."/>
        </authorList>
    </citation>
    <scope>NUCLEOTIDE SEQUENCE</scope>
    <source>
        <strain evidence="5">DKR-6</strain>
    </source>
</reference>
<dbReference type="InterPro" id="IPR052067">
    <property type="entry name" value="Metal_resp_HTH_trans_reg"/>
</dbReference>
<dbReference type="Gene3D" id="1.10.10.10">
    <property type="entry name" value="Winged helix-like DNA-binding domain superfamily/Winged helix DNA-binding domain"/>
    <property type="match status" value="1"/>
</dbReference>
<proteinExistence type="predicted"/>
<dbReference type="EMBL" id="JAEPBG010000022">
    <property type="protein sequence ID" value="MBK4738481.1"/>
    <property type="molecule type" value="Genomic_DNA"/>
</dbReference>
<dbReference type="GO" id="GO:0003677">
    <property type="term" value="F:DNA binding"/>
    <property type="evidence" value="ECO:0007669"/>
    <property type="project" value="UniProtKB-KW"/>
</dbReference>
<sequence length="152" mass="16963">MLDLNRYVPALLVWVSNKLSSSASHRYREKFELGVTDWRVLAYIELYPWSTASEVCQLIGLDKGAVSRSLTNLDNMGLVTSRPFGLRKIQYATSDAGKKMYSAVLETALAREEALLSGFSQAERELLIKFLHRLLNNLPAVDAVGSSPNKND</sequence>
<dbReference type="PANTHER" id="PTHR35790">
    <property type="entry name" value="HTH-TYPE TRANSCRIPTIONAL REGULATOR PCHR"/>
    <property type="match status" value="1"/>
</dbReference>
<dbReference type="SUPFAM" id="SSF46785">
    <property type="entry name" value="Winged helix' DNA-binding domain"/>
    <property type="match status" value="1"/>
</dbReference>
<dbReference type="InterPro" id="IPR036390">
    <property type="entry name" value="WH_DNA-bd_sf"/>
</dbReference>
<keyword evidence="3" id="KW-0804">Transcription</keyword>
<evidence type="ECO:0000256" key="1">
    <source>
        <dbReference type="ARBA" id="ARBA00023015"/>
    </source>
</evidence>
<dbReference type="PROSITE" id="PS50995">
    <property type="entry name" value="HTH_MARR_2"/>
    <property type="match status" value="1"/>
</dbReference>
<feature type="domain" description="HTH marR-type" evidence="4">
    <location>
        <begin position="1"/>
        <end position="136"/>
    </location>
</feature>
<evidence type="ECO:0000313" key="5">
    <source>
        <dbReference type="EMBL" id="MBK4738481.1"/>
    </source>
</evidence>
<dbReference type="Proteomes" id="UP000622890">
    <property type="component" value="Unassembled WGS sequence"/>
</dbReference>
<evidence type="ECO:0000256" key="2">
    <source>
        <dbReference type="ARBA" id="ARBA00023125"/>
    </source>
</evidence>
<dbReference type="AlphaFoldDB" id="A0A934SX67"/>
<protein>
    <submittedName>
        <fullName evidence="5">Winged helix-turn-helix transcriptional regulator</fullName>
    </submittedName>
</protein>
<dbReference type="Pfam" id="PF12802">
    <property type="entry name" value="MarR_2"/>
    <property type="match status" value="1"/>
</dbReference>
<comment type="caution">
    <text evidence="5">The sequence shown here is derived from an EMBL/GenBank/DDBJ whole genome shotgun (WGS) entry which is preliminary data.</text>
</comment>
<dbReference type="SMART" id="SM00347">
    <property type="entry name" value="HTH_MARR"/>
    <property type="match status" value="1"/>
</dbReference>
<keyword evidence="6" id="KW-1185">Reference proteome</keyword>
<accession>A0A934SX67</accession>
<dbReference type="GO" id="GO:0003700">
    <property type="term" value="F:DNA-binding transcription factor activity"/>
    <property type="evidence" value="ECO:0007669"/>
    <property type="project" value="InterPro"/>
</dbReference>
<evidence type="ECO:0000259" key="4">
    <source>
        <dbReference type="PROSITE" id="PS50995"/>
    </source>
</evidence>
<evidence type="ECO:0000313" key="6">
    <source>
        <dbReference type="Proteomes" id="UP000622890"/>
    </source>
</evidence>
<keyword evidence="2" id="KW-0238">DNA-binding</keyword>
<name>A0A934SX67_9BURK</name>
<organism evidence="5 6">
    <name type="scientific">Noviherbaspirillum pedocola</name>
    <dbReference type="NCBI Taxonomy" id="2801341"/>
    <lineage>
        <taxon>Bacteria</taxon>
        <taxon>Pseudomonadati</taxon>
        <taxon>Pseudomonadota</taxon>
        <taxon>Betaproteobacteria</taxon>
        <taxon>Burkholderiales</taxon>
        <taxon>Oxalobacteraceae</taxon>
        <taxon>Noviherbaspirillum</taxon>
    </lineage>
</organism>